<dbReference type="Pfam" id="PF07867">
    <property type="entry name" value="DUF1654"/>
    <property type="match status" value="1"/>
</dbReference>
<protein>
    <submittedName>
        <fullName evidence="1">DUF1654 domain-containing protein</fullName>
    </submittedName>
</protein>
<comment type="caution">
    <text evidence="1">The sequence shown here is derived from an EMBL/GenBank/DDBJ whole genome shotgun (WGS) entry which is preliminary data.</text>
</comment>
<dbReference type="AlphaFoldDB" id="A0A2R7URH8"/>
<dbReference type="EMBL" id="QANO01000050">
    <property type="protein sequence ID" value="PTU54122.1"/>
    <property type="molecule type" value="Genomic_DNA"/>
</dbReference>
<proteinExistence type="predicted"/>
<accession>A0A2R7URH8</accession>
<organism evidence="1 2">
    <name type="scientific">Pseudomonas plecoglossicida</name>
    <dbReference type="NCBI Taxonomy" id="70775"/>
    <lineage>
        <taxon>Bacteria</taxon>
        <taxon>Pseudomonadati</taxon>
        <taxon>Pseudomonadota</taxon>
        <taxon>Gammaproteobacteria</taxon>
        <taxon>Pseudomonadales</taxon>
        <taxon>Pseudomonadaceae</taxon>
        <taxon>Pseudomonas</taxon>
    </lineage>
</organism>
<dbReference type="Proteomes" id="UP000244874">
    <property type="component" value="Unassembled WGS sequence"/>
</dbReference>
<dbReference type="InterPro" id="IPR012449">
    <property type="entry name" value="Phage_F116_Orf28"/>
</dbReference>
<sequence>MHIQYKEFHAVPHPAFSHSPSLSYERLGYRIQQAISSPHVQKRQFVEVKPSADESPADWQRLLADLEETSGITIDTLDSGLIRIGWRGFTEA</sequence>
<evidence type="ECO:0000313" key="2">
    <source>
        <dbReference type="Proteomes" id="UP000244874"/>
    </source>
</evidence>
<evidence type="ECO:0000313" key="1">
    <source>
        <dbReference type="EMBL" id="PTU54122.1"/>
    </source>
</evidence>
<dbReference type="RefSeq" id="WP_049798432.1">
    <property type="nucleotide sequence ID" value="NZ_QANO01000050.1"/>
</dbReference>
<gene>
    <name evidence="1" type="ORF">DBB42_01015</name>
</gene>
<name>A0A2R7URH8_PSEDL</name>
<reference evidence="1 2" key="1">
    <citation type="submission" date="2018-04" db="EMBL/GenBank/DDBJ databases">
        <authorList>
            <person name="Go L.Y."/>
            <person name="Mitchell J.A."/>
        </authorList>
    </citation>
    <scope>NUCLEOTIDE SEQUENCE [LARGE SCALE GENOMIC DNA]</scope>
    <source>
        <strain evidence="1 2">KCJK7865</strain>
    </source>
</reference>